<name>A0A0C3QG06_9AGAM</name>
<dbReference type="Proteomes" id="UP000054248">
    <property type="component" value="Unassembled WGS sequence"/>
</dbReference>
<keyword evidence="2" id="KW-1185">Reference proteome</keyword>
<evidence type="ECO:0000313" key="2">
    <source>
        <dbReference type="Proteomes" id="UP000054248"/>
    </source>
</evidence>
<proteinExistence type="predicted"/>
<protein>
    <submittedName>
        <fullName evidence="1">Uncharacterized protein</fullName>
    </submittedName>
</protein>
<sequence length="146" mass="16200">MKTLKSALDPIETHFSLDDPQPLCGPVAVGLIPSRYYPTGAREGLEDILDEFLELISRGVEARIALFDETVYELVLELERGVILGSSLRVEMRRGVYGGIRYTIHNIGLDKGVSPPLRTHRKPDPFKGRAILDQWSDSEAGGPIEL</sequence>
<accession>A0A0C3QG06</accession>
<dbReference type="EMBL" id="KN823064">
    <property type="protein sequence ID" value="KIO24304.1"/>
    <property type="molecule type" value="Genomic_DNA"/>
</dbReference>
<reference evidence="2" key="2">
    <citation type="submission" date="2015-01" db="EMBL/GenBank/DDBJ databases">
        <title>Evolutionary Origins and Diversification of the Mycorrhizal Mutualists.</title>
        <authorList>
            <consortium name="DOE Joint Genome Institute"/>
            <consortium name="Mycorrhizal Genomics Consortium"/>
            <person name="Kohler A."/>
            <person name="Kuo A."/>
            <person name="Nagy L.G."/>
            <person name="Floudas D."/>
            <person name="Copeland A."/>
            <person name="Barry K.W."/>
            <person name="Cichocki N."/>
            <person name="Veneault-Fourrey C."/>
            <person name="LaButti K."/>
            <person name="Lindquist E.A."/>
            <person name="Lipzen A."/>
            <person name="Lundell T."/>
            <person name="Morin E."/>
            <person name="Murat C."/>
            <person name="Riley R."/>
            <person name="Ohm R."/>
            <person name="Sun H."/>
            <person name="Tunlid A."/>
            <person name="Henrissat B."/>
            <person name="Grigoriev I.V."/>
            <person name="Hibbett D.S."/>
            <person name="Martin F."/>
        </authorList>
    </citation>
    <scope>NUCLEOTIDE SEQUENCE [LARGE SCALE GENOMIC DNA]</scope>
    <source>
        <strain evidence="2">MUT 4182</strain>
    </source>
</reference>
<reference evidence="1 2" key="1">
    <citation type="submission" date="2014-04" db="EMBL/GenBank/DDBJ databases">
        <authorList>
            <consortium name="DOE Joint Genome Institute"/>
            <person name="Kuo A."/>
            <person name="Girlanda M."/>
            <person name="Perotto S."/>
            <person name="Kohler A."/>
            <person name="Nagy L.G."/>
            <person name="Floudas D."/>
            <person name="Copeland A."/>
            <person name="Barry K.W."/>
            <person name="Cichocki N."/>
            <person name="Veneault-Fourrey C."/>
            <person name="LaButti K."/>
            <person name="Lindquist E.A."/>
            <person name="Lipzen A."/>
            <person name="Lundell T."/>
            <person name="Morin E."/>
            <person name="Murat C."/>
            <person name="Sun H."/>
            <person name="Tunlid A."/>
            <person name="Henrissat B."/>
            <person name="Grigoriev I.V."/>
            <person name="Hibbett D.S."/>
            <person name="Martin F."/>
            <person name="Nordberg H.P."/>
            <person name="Cantor M.N."/>
            <person name="Hua S.X."/>
        </authorList>
    </citation>
    <scope>NUCLEOTIDE SEQUENCE [LARGE SCALE GENOMIC DNA]</scope>
    <source>
        <strain evidence="1 2">MUT 4182</strain>
    </source>
</reference>
<organism evidence="1 2">
    <name type="scientific">Tulasnella calospora MUT 4182</name>
    <dbReference type="NCBI Taxonomy" id="1051891"/>
    <lineage>
        <taxon>Eukaryota</taxon>
        <taxon>Fungi</taxon>
        <taxon>Dikarya</taxon>
        <taxon>Basidiomycota</taxon>
        <taxon>Agaricomycotina</taxon>
        <taxon>Agaricomycetes</taxon>
        <taxon>Cantharellales</taxon>
        <taxon>Tulasnellaceae</taxon>
        <taxon>Tulasnella</taxon>
    </lineage>
</organism>
<dbReference type="HOGENOM" id="CLU_1778816_0_0_1"/>
<dbReference type="AlphaFoldDB" id="A0A0C3QG06"/>
<evidence type="ECO:0000313" key="1">
    <source>
        <dbReference type="EMBL" id="KIO24304.1"/>
    </source>
</evidence>
<gene>
    <name evidence="1" type="ORF">M407DRAFT_26323</name>
</gene>